<accession>A0ABN8Y0R8</accession>
<reference evidence="1" key="1">
    <citation type="submission" date="2023-04" db="EMBL/GenBank/DDBJ databases">
        <authorList>
            <consortium name="ELIXIR-Norway"/>
        </authorList>
    </citation>
    <scope>NUCLEOTIDE SEQUENCE [LARGE SCALE GENOMIC DNA]</scope>
</reference>
<keyword evidence="2" id="KW-1185">Reference proteome</keyword>
<evidence type="ECO:0000313" key="1">
    <source>
        <dbReference type="EMBL" id="CAI9154869.1"/>
    </source>
</evidence>
<proteinExistence type="predicted"/>
<evidence type="ECO:0000313" key="2">
    <source>
        <dbReference type="Proteomes" id="UP001176941"/>
    </source>
</evidence>
<dbReference type="Proteomes" id="UP001176941">
    <property type="component" value="Chromosome 11"/>
</dbReference>
<gene>
    <name evidence="1" type="ORF">MRATA1EN1_LOCUS3831</name>
</gene>
<organism evidence="1 2">
    <name type="scientific">Rangifer tarandus platyrhynchus</name>
    <name type="common">Svalbard reindeer</name>
    <dbReference type="NCBI Taxonomy" id="3082113"/>
    <lineage>
        <taxon>Eukaryota</taxon>
        <taxon>Metazoa</taxon>
        <taxon>Chordata</taxon>
        <taxon>Craniata</taxon>
        <taxon>Vertebrata</taxon>
        <taxon>Euteleostomi</taxon>
        <taxon>Mammalia</taxon>
        <taxon>Eutheria</taxon>
        <taxon>Laurasiatheria</taxon>
        <taxon>Artiodactyla</taxon>
        <taxon>Ruminantia</taxon>
        <taxon>Pecora</taxon>
        <taxon>Cervidae</taxon>
        <taxon>Odocoileinae</taxon>
        <taxon>Rangifer</taxon>
    </lineage>
</organism>
<protein>
    <submittedName>
        <fullName evidence="1">Uncharacterized protein</fullName>
    </submittedName>
</protein>
<sequence>MGSAGAGAAKHMPAKQLLKLQALREGRLRVRLLEGKSRAEARRGAQAAVFRASRHRPLQAVLTAARA</sequence>
<dbReference type="EMBL" id="OX459947">
    <property type="protein sequence ID" value="CAI9154869.1"/>
    <property type="molecule type" value="Genomic_DNA"/>
</dbReference>
<name>A0ABN8Y0R8_RANTA</name>